<proteinExistence type="predicted"/>
<keyword evidence="2 4" id="KW-0238">DNA-binding</keyword>
<dbReference type="InterPro" id="IPR050109">
    <property type="entry name" value="HTH-type_TetR-like_transc_reg"/>
</dbReference>
<dbReference type="SUPFAM" id="SSF48498">
    <property type="entry name" value="Tetracyclin repressor-like, C-terminal domain"/>
    <property type="match status" value="1"/>
</dbReference>
<protein>
    <submittedName>
        <fullName evidence="7">TetR/AcrR family transcriptional regulator</fullName>
    </submittedName>
</protein>
<dbReference type="InterPro" id="IPR009057">
    <property type="entry name" value="Homeodomain-like_sf"/>
</dbReference>
<dbReference type="InterPro" id="IPR036271">
    <property type="entry name" value="Tet_transcr_reg_TetR-rel_C_sf"/>
</dbReference>
<dbReference type="SUPFAM" id="SSF46689">
    <property type="entry name" value="Homeodomain-like"/>
    <property type="match status" value="1"/>
</dbReference>
<evidence type="ECO:0000313" key="8">
    <source>
        <dbReference type="Proteomes" id="UP000515512"/>
    </source>
</evidence>
<gene>
    <name evidence="7" type="ORF">H0264_22205</name>
</gene>
<name>A0A7D6YZ98_9NOCA</name>
<feature type="domain" description="HTH tetR-type" evidence="6">
    <location>
        <begin position="29"/>
        <end position="88"/>
    </location>
</feature>
<dbReference type="AlphaFoldDB" id="A0A7D6YZ98"/>
<feature type="region of interest" description="Disordered" evidence="5">
    <location>
        <begin position="1"/>
        <end position="27"/>
    </location>
</feature>
<evidence type="ECO:0000313" key="7">
    <source>
        <dbReference type="EMBL" id="QLY28106.1"/>
    </source>
</evidence>
<dbReference type="Pfam" id="PF00440">
    <property type="entry name" value="TetR_N"/>
    <property type="match status" value="1"/>
</dbReference>
<dbReference type="GO" id="GO:0003700">
    <property type="term" value="F:DNA-binding transcription factor activity"/>
    <property type="evidence" value="ECO:0007669"/>
    <property type="project" value="TreeGrafter"/>
</dbReference>
<dbReference type="Gene3D" id="1.10.357.10">
    <property type="entry name" value="Tetracycline Repressor, domain 2"/>
    <property type="match status" value="1"/>
</dbReference>
<dbReference type="PANTHER" id="PTHR30055">
    <property type="entry name" value="HTH-TYPE TRANSCRIPTIONAL REGULATOR RUTR"/>
    <property type="match status" value="1"/>
</dbReference>
<evidence type="ECO:0000259" key="6">
    <source>
        <dbReference type="PROSITE" id="PS50977"/>
    </source>
</evidence>
<keyword evidence="8" id="KW-1185">Reference proteome</keyword>
<feature type="DNA-binding region" description="H-T-H motif" evidence="4">
    <location>
        <begin position="51"/>
        <end position="70"/>
    </location>
</feature>
<sequence length="231" mass="25080">MMTSKYARRGASMTAGNGSEPNRLERRKARTRAALVGAAQSLLAEGKLNVPILEITQAADVGMGSFYNHFQSREELFHTAVEEALDHHGALLDLLCDGVEDPAQVFAQSFRLTGRLHRRHPTLSKVILNDGFNLASSDRGLAPRARRDIEAAAGAGRFDVRDPELAMTVVAGAAICLGQLLHAHPERDDAEAADQVAEDLLRMFGLPPEEAREICRRPLPALDEPLDNSAA</sequence>
<dbReference type="PANTHER" id="PTHR30055:SF234">
    <property type="entry name" value="HTH-TYPE TRANSCRIPTIONAL REGULATOR BETI"/>
    <property type="match status" value="1"/>
</dbReference>
<evidence type="ECO:0000256" key="2">
    <source>
        <dbReference type="ARBA" id="ARBA00023125"/>
    </source>
</evidence>
<dbReference type="Pfam" id="PF21306">
    <property type="entry name" value="TetR_C_40"/>
    <property type="match status" value="1"/>
</dbReference>
<dbReference type="Proteomes" id="UP000515512">
    <property type="component" value="Chromosome"/>
</dbReference>
<organism evidence="7 8">
    <name type="scientific">Nocardia huaxiensis</name>
    <dbReference type="NCBI Taxonomy" id="2755382"/>
    <lineage>
        <taxon>Bacteria</taxon>
        <taxon>Bacillati</taxon>
        <taxon>Actinomycetota</taxon>
        <taxon>Actinomycetes</taxon>
        <taxon>Mycobacteriales</taxon>
        <taxon>Nocardiaceae</taxon>
        <taxon>Nocardia</taxon>
    </lineage>
</organism>
<dbReference type="InterPro" id="IPR049513">
    <property type="entry name" value="TetR_C_40"/>
</dbReference>
<accession>A0A7D6YZ98</accession>
<dbReference type="PROSITE" id="PS50977">
    <property type="entry name" value="HTH_TETR_2"/>
    <property type="match status" value="1"/>
</dbReference>
<dbReference type="PRINTS" id="PR00455">
    <property type="entry name" value="HTHTETR"/>
</dbReference>
<evidence type="ECO:0000256" key="4">
    <source>
        <dbReference type="PROSITE-ProRule" id="PRU00335"/>
    </source>
</evidence>
<dbReference type="InterPro" id="IPR001647">
    <property type="entry name" value="HTH_TetR"/>
</dbReference>
<evidence type="ECO:0000256" key="1">
    <source>
        <dbReference type="ARBA" id="ARBA00023015"/>
    </source>
</evidence>
<evidence type="ECO:0000256" key="5">
    <source>
        <dbReference type="SAM" id="MobiDB-lite"/>
    </source>
</evidence>
<keyword evidence="3" id="KW-0804">Transcription</keyword>
<dbReference type="EMBL" id="CP059399">
    <property type="protein sequence ID" value="QLY28106.1"/>
    <property type="molecule type" value="Genomic_DNA"/>
</dbReference>
<reference evidence="7 8" key="1">
    <citation type="submission" date="2020-07" db="EMBL/GenBank/DDBJ databases">
        <authorList>
            <person name="Zhuang K."/>
            <person name="Ran Y."/>
        </authorList>
    </citation>
    <scope>NUCLEOTIDE SEQUENCE [LARGE SCALE GENOMIC DNA]</scope>
    <source>
        <strain evidence="7 8">WCH-YHL-001</strain>
    </source>
</reference>
<keyword evidence="1" id="KW-0805">Transcription regulation</keyword>
<dbReference type="GO" id="GO:0000976">
    <property type="term" value="F:transcription cis-regulatory region binding"/>
    <property type="evidence" value="ECO:0007669"/>
    <property type="project" value="TreeGrafter"/>
</dbReference>
<evidence type="ECO:0000256" key="3">
    <source>
        <dbReference type="ARBA" id="ARBA00023163"/>
    </source>
</evidence>
<dbReference type="KEGG" id="nhu:H0264_22205"/>